<evidence type="ECO:0000313" key="2">
    <source>
        <dbReference type="Proteomes" id="UP001281761"/>
    </source>
</evidence>
<proteinExistence type="predicted"/>
<gene>
    <name evidence="1" type="ORF">BLNAU_7854</name>
</gene>
<organism evidence="1 2">
    <name type="scientific">Blattamonas nauphoetae</name>
    <dbReference type="NCBI Taxonomy" id="2049346"/>
    <lineage>
        <taxon>Eukaryota</taxon>
        <taxon>Metamonada</taxon>
        <taxon>Preaxostyla</taxon>
        <taxon>Oxymonadida</taxon>
        <taxon>Blattamonas</taxon>
    </lineage>
</organism>
<comment type="caution">
    <text evidence="1">The sequence shown here is derived from an EMBL/GenBank/DDBJ whole genome shotgun (WGS) entry which is preliminary data.</text>
</comment>
<dbReference type="EMBL" id="JARBJD010000048">
    <property type="protein sequence ID" value="KAK2957260.1"/>
    <property type="molecule type" value="Genomic_DNA"/>
</dbReference>
<protein>
    <submittedName>
        <fullName evidence="1">Uncharacterized protein</fullName>
    </submittedName>
</protein>
<evidence type="ECO:0000313" key="1">
    <source>
        <dbReference type="EMBL" id="KAK2957260.1"/>
    </source>
</evidence>
<sequence>MLDIISGTIDPVLSPPETQPFFSKARVLLDLYSVDSFFFKDIFVKQAGNTSPETEQNDNNKSDAEPSWSWEGISFEVESLQTILPDSDTSTLRSYTPPSQTSLTSDRISTALTQSSDVTLDLELKPESDAPIDRSRLLHLKLSRLAPRPDPLHQKKHHPLNPKPLHLIHNFSLPTTNQPTVLTNELPEDAFFQADEDVLTALSNAVFTIEQTKSCQCIPLSETLFTHLAHLLDSQHPKIRSLALKLVSHLFSSPSHKSLLLKHTLGAIDTSAAEMSSEVTYFINTSITDQLVTDTPTSESSLLVDNVKSLYTPFWTSEQSEQFEKGMKMTDFMTRELNSQLLKIDTLVSQGNNDFPKLDTGFQPDSPLRQNLQKQVQPIPTIHAIHLYPSFFKHSIFLPLPLSLRLTVFYIFLMSAVAHGTPLPPVLVEYYLEEASPFNEGLVATLVLMALADPHHPFPSKFPIDVLIERLARLHIQGPQSCLTYLMAFLPHSIRIPSLTWIHQFIMRGLHFIHTPGEEVVSCMILFGYADEWLTADERIVYDRLPPRKAITGWLRNGGPTFKDYQYQILRLFTFDEWGELLQFVSRKSFDEQIERFNPVGNISLEMDVFLLTTFALPATFYNPVRQLIAPAIWDANDLDDNPLDRVVIYTHLNIEHPLLILAMCRSFLSKDDLFALFGSEFIVPLLRRSFGSFLPVVNTAALMFVRRVVDLRSVELNLALVSLSVFEMVVRAVEGSSYLEDYMNGTHILSELLRTVAGTINPIASPPETQPFFFNRNHLLKRLLIESTLFERFVVKQDNEPVSEDKPQLVPKAPKKDVPSFRNTVKKATRHVLPVLSRMHAQPSFFKLSPPMSFTPRLRFQTFLTTLHAATVHGIALPQVMIDYYLEEAGNFDELISADVIHLALPEPHNLFFSTFPIDVMIERLARLHMQGRPSSLIHVIYLLRHSTQLFSSRHSTQKFTSTRLHPFLMRDLHVIHIPGEDEIEEPSLFDCVDDVMTDDERFVCECLPPRKAITELLQDGCSNCPISLEMDVFLLTTFALPATFYNPLCQLIAPAIWKACRLDDTPLDIVIDCIDNNSEHPLLILAMCRSFLSKDDLFALLGSEFIVPLLRRSFGSFSPVVNTAALMFVRRVVDLRSVELNVALLSLSVFEMVVRAVEGSSYLEDYMNGTYILSELLETVSGH</sequence>
<name>A0ABQ9Y0I9_9EUKA</name>
<dbReference type="Proteomes" id="UP001281761">
    <property type="component" value="Unassembled WGS sequence"/>
</dbReference>
<keyword evidence="2" id="KW-1185">Reference proteome</keyword>
<accession>A0ABQ9Y0I9</accession>
<reference evidence="1 2" key="1">
    <citation type="journal article" date="2022" name="bioRxiv">
        <title>Genomics of Preaxostyla Flagellates Illuminates Evolutionary Transitions and the Path Towards Mitochondrial Loss.</title>
        <authorList>
            <person name="Novak L.V.F."/>
            <person name="Treitli S.C."/>
            <person name="Pyrih J."/>
            <person name="Halakuc P."/>
            <person name="Pipaliya S.V."/>
            <person name="Vacek V."/>
            <person name="Brzon O."/>
            <person name="Soukal P."/>
            <person name="Eme L."/>
            <person name="Dacks J.B."/>
            <person name="Karnkowska A."/>
            <person name="Elias M."/>
            <person name="Hampl V."/>
        </authorList>
    </citation>
    <scope>NUCLEOTIDE SEQUENCE [LARGE SCALE GENOMIC DNA]</scope>
    <source>
        <strain evidence="1">NAU3</strain>
        <tissue evidence="1">Gut</tissue>
    </source>
</reference>